<dbReference type="AlphaFoldDB" id="M1NCU8"/>
<dbReference type="HOGENOM" id="CLU_000445_107_27_7"/>
<feature type="transmembrane region" description="Helical" evidence="6">
    <location>
        <begin position="192"/>
        <end position="210"/>
    </location>
</feature>
<dbReference type="OrthoDB" id="5342522at2"/>
<comment type="similarity">
    <text evidence="4">Belongs to the methyl-accepting chemotaxis (MCP) protein family.</text>
</comment>
<dbReference type="PANTHER" id="PTHR32089:SF112">
    <property type="entry name" value="LYSOZYME-LIKE PROTEIN-RELATED"/>
    <property type="match status" value="1"/>
</dbReference>
<dbReference type="EMBL" id="CP003985">
    <property type="protein sequence ID" value="AGF77569.1"/>
    <property type="molecule type" value="Genomic_DNA"/>
</dbReference>
<feature type="domain" description="HAMP" evidence="9">
    <location>
        <begin position="211"/>
        <end position="263"/>
    </location>
</feature>
<keyword evidence="6" id="KW-1133">Transmembrane helix</keyword>
<dbReference type="RefSeq" id="WP_015403265.1">
    <property type="nucleotide sequence ID" value="NC_020304.1"/>
</dbReference>
<evidence type="ECO:0000256" key="5">
    <source>
        <dbReference type="PROSITE-ProRule" id="PRU00284"/>
    </source>
</evidence>
<keyword evidence="6" id="KW-0812">Transmembrane</keyword>
<dbReference type="Gene3D" id="1.10.287.950">
    <property type="entry name" value="Methyl-accepting chemotaxis protein"/>
    <property type="match status" value="1"/>
</dbReference>
<organism evidence="10 11">
    <name type="scientific">Desulfocapsa sulfexigens (strain DSM 10523 / SB164P1)</name>
    <dbReference type="NCBI Taxonomy" id="1167006"/>
    <lineage>
        <taxon>Bacteria</taxon>
        <taxon>Pseudomonadati</taxon>
        <taxon>Thermodesulfobacteriota</taxon>
        <taxon>Desulfobulbia</taxon>
        <taxon>Desulfobulbales</taxon>
        <taxon>Desulfocapsaceae</taxon>
        <taxon>Desulfocapsa</taxon>
    </lineage>
</organism>
<evidence type="ECO:0000256" key="2">
    <source>
        <dbReference type="ARBA" id="ARBA00022519"/>
    </source>
</evidence>
<dbReference type="InterPro" id="IPR003660">
    <property type="entry name" value="HAMP_dom"/>
</dbReference>
<dbReference type="GO" id="GO:0005886">
    <property type="term" value="C:plasma membrane"/>
    <property type="evidence" value="ECO:0007669"/>
    <property type="project" value="UniProtKB-SubCell"/>
</dbReference>
<dbReference type="GO" id="GO:0007165">
    <property type="term" value="P:signal transduction"/>
    <property type="evidence" value="ECO:0007669"/>
    <property type="project" value="UniProtKB-KW"/>
</dbReference>
<keyword evidence="2" id="KW-1003">Cell membrane</keyword>
<evidence type="ECO:0000259" key="7">
    <source>
        <dbReference type="PROSITE" id="PS50111"/>
    </source>
</evidence>
<dbReference type="GO" id="GO:0006935">
    <property type="term" value="P:chemotaxis"/>
    <property type="evidence" value="ECO:0007669"/>
    <property type="project" value="InterPro"/>
</dbReference>
<dbReference type="InterPro" id="IPR004089">
    <property type="entry name" value="MCPsignal_dom"/>
</dbReference>
<dbReference type="GO" id="GO:0004888">
    <property type="term" value="F:transmembrane signaling receptor activity"/>
    <property type="evidence" value="ECO:0007669"/>
    <property type="project" value="InterPro"/>
</dbReference>
<accession>M1NCU8</accession>
<evidence type="ECO:0000259" key="8">
    <source>
        <dbReference type="PROSITE" id="PS50192"/>
    </source>
</evidence>
<sequence length="554" mass="59707">MEMTIGKKFGSVLVLIFVLLSVSIVVNWRNGLATIELADKTRNESVVFAIKAKDMQIAIIQVQQWLTDISATRGAEGFDDGLSEAEANARIFKALYEDFHRMFSDEDEGEAVRELEKLDEDFDAFYAMGKKLAATYVNGGPAEGNKLMKQFDPLATALTEEVQALVKEQVNELVDNMGKIESKIQQGQKINMILNFFTLVVALFFTYFVTNGIQKNVQKILVFVNSLARGDLSSTIDVQCRGELRDIAENLDEMQTNINSMLRDVIEGNQMLSSSSSELSSVANQMSANAEQTTGRANTVSVAAEEMSANMDSIAAASEETSVNVNMVASAAEEMSATITEIATNTEKTSQITQQAVSQAENASTQINELGFAAQEIGKVTETITEISEQTNLLALNATIEAARAGEAGKGFAVVANEIKDLAKQTSQATGEIKDKISKIQAATNNSVTEITEITEVINEISKMISTVATTVEEQAAATQEIASNVSQASQGIQEVNENVAQASSVTREVAADIAEVGQSAKEMNNSSSLVNVSAEKLSSLAEKLTGVLSRFKV</sequence>
<dbReference type="KEGG" id="dsf:UWK_00995"/>
<dbReference type="PROSITE" id="PS50192">
    <property type="entry name" value="T_SNARE"/>
    <property type="match status" value="1"/>
</dbReference>
<dbReference type="SMART" id="SM00304">
    <property type="entry name" value="HAMP"/>
    <property type="match status" value="1"/>
</dbReference>
<dbReference type="Pfam" id="PF00015">
    <property type="entry name" value="MCPsignal"/>
    <property type="match status" value="1"/>
</dbReference>
<proteinExistence type="inferred from homology"/>
<dbReference type="PATRIC" id="fig|1167006.5.peg.1116"/>
<keyword evidence="3 5" id="KW-0807">Transducer</keyword>
<keyword evidence="6" id="KW-0472">Membrane</keyword>
<dbReference type="eggNOG" id="COG0840">
    <property type="taxonomic scope" value="Bacteria"/>
</dbReference>
<name>M1NCU8_DESSD</name>
<dbReference type="SMART" id="SM00283">
    <property type="entry name" value="MA"/>
    <property type="match status" value="1"/>
</dbReference>
<dbReference type="PROSITE" id="PS50111">
    <property type="entry name" value="CHEMOTAXIS_TRANSDUC_2"/>
    <property type="match status" value="1"/>
</dbReference>
<dbReference type="STRING" id="1167006.UWK_00995"/>
<dbReference type="PRINTS" id="PR00260">
    <property type="entry name" value="CHEMTRNSDUCR"/>
</dbReference>
<protein>
    <submittedName>
        <fullName evidence="10">Methyl-accepting chemotaxis protein</fullName>
    </submittedName>
</protein>
<evidence type="ECO:0000256" key="4">
    <source>
        <dbReference type="ARBA" id="ARBA00029447"/>
    </source>
</evidence>
<evidence type="ECO:0000256" key="1">
    <source>
        <dbReference type="ARBA" id="ARBA00004429"/>
    </source>
</evidence>
<evidence type="ECO:0000256" key="3">
    <source>
        <dbReference type="ARBA" id="ARBA00023224"/>
    </source>
</evidence>
<evidence type="ECO:0000259" key="9">
    <source>
        <dbReference type="PROSITE" id="PS50885"/>
    </source>
</evidence>
<dbReference type="PROSITE" id="PS50885">
    <property type="entry name" value="HAMP"/>
    <property type="match status" value="1"/>
</dbReference>
<dbReference type="PANTHER" id="PTHR32089">
    <property type="entry name" value="METHYL-ACCEPTING CHEMOTAXIS PROTEIN MCPB"/>
    <property type="match status" value="1"/>
</dbReference>
<evidence type="ECO:0000313" key="10">
    <source>
        <dbReference type="EMBL" id="AGF77569.1"/>
    </source>
</evidence>
<dbReference type="InterPro" id="IPR000727">
    <property type="entry name" value="T_SNARE_dom"/>
</dbReference>
<feature type="domain" description="Methyl-accepting transducer" evidence="7">
    <location>
        <begin position="282"/>
        <end position="518"/>
    </location>
</feature>
<gene>
    <name evidence="10" type="ordered locus">UWK_00995</name>
</gene>
<evidence type="ECO:0000313" key="11">
    <source>
        <dbReference type="Proteomes" id="UP000011721"/>
    </source>
</evidence>
<keyword evidence="11" id="KW-1185">Reference proteome</keyword>
<dbReference type="SUPFAM" id="SSF58104">
    <property type="entry name" value="Methyl-accepting chemotaxis protein (MCP) signaling domain"/>
    <property type="match status" value="1"/>
</dbReference>
<dbReference type="Proteomes" id="UP000011721">
    <property type="component" value="Chromosome"/>
</dbReference>
<dbReference type="InterPro" id="IPR004090">
    <property type="entry name" value="Chemotax_Me-accpt_rcpt"/>
</dbReference>
<comment type="subcellular location">
    <subcellularLocation>
        <location evidence="1">Cell inner membrane</location>
        <topology evidence="1">Multi-pass membrane protein</topology>
    </subcellularLocation>
</comment>
<keyword evidence="2" id="KW-0997">Cell inner membrane</keyword>
<evidence type="ECO:0000256" key="6">
    <source>
        <dbReference type="SAM" id="Phobius"/>
    </source>
</evidence>
<feature type="transmembrane region" description="Helical" evidence="6">
    <location>
        <begin position="12"/>
        <end position="32"/>
    </location>
</feature>
<feature type="domain" description="T-SNARE coiled-coil homology" evidence="8">
    <location>
        <begin position="441"/>
        <end position="503"/>
    </location>
</feature>
<reference evidence="11" key="1">
    <citation type="journal article" date="2013" name="Stand. Genomic Sci.">
        <title>Complete genome sequence of Desulfocapsa sulfexigens, a marine deltaproteobacterium specialized in disproportionating inorganic sulfur compounds.</title>
        <authorList>
            <person name="Finster K.W."/>
            <person name="Kjeldsen K.U."/>
            <person name="Kube M."/>
            <person name="Reinhardt R."/>
            <person name="Mussmann M."/>
            <person name="Amann R."/>
            <person name="Schreiber L."/>
        </authorList>
    </citation>
    <scope>NUCLEOTIDE SEQUENCE [LARGE SCALE GENOMIC DNA]</scope>
    <source>
        <strain evidence="11">DSM 10523 / SB164P1</strain>
    </source>
</reference>